<protein>
    <recommendedName>
        <fullName evidence="3">DUF218 domain-containing protein</fullName>
    </recommendedName>
</protein>
<evidence type="ECO:0008006" key="3">
    <source>
        <dbReference type="Google" id="ProtNLM"/>
    </source>
</evidence>
<organism evidence="1 2">
    <name type="scientific">Asanoa iriomotensis</name>
    <dbReference type="NCBI Taxonomy" id="234613"/>
    <lineage>
        <taxon>Bacteria</taxon>
        <taxon>Bacillati</taxon>
        <taxon>Actinomycetota</taxon>
        <taxon>Actinomycetes</taxon>
        <taxon>Micromonosporales</taxon>
        <taxon>Micromonosporaceae</taxon>
        <taxon>Asanoa</taxon>
    </lineage>
</organism>
<proteinExistence type="predicted"/>
<keyword evidence="2" id="KW-1185">Reference proteome</keyword>
<accession>A0ABQ4C497</accession>
<evidence type="ECO:0000313" key="1">
    <source>
        <dbReference type="EMBL" id="GIF57584.1"/>
    </source>
</evidence>
<sequence length="227" mass="24613">MRSDQATPRVVGASQVADLDAARLLDVASALTMVLTLPRSAADHVDALVVVSGQGEEWRLTHAIRSWEANPGLRHLLVANGNPDEQTYVPITLVYLRGLGLRRLDGVSIQAEPAPNTGLQAAWIVAQTRAHHIGSLALTVSPYHLVRVFLTVLKALGGQRLPLIPVPVAVPPDAPIPETGATAYDLVPGEVVRILTYQDRGWVATPAELRAYLAWLWRHPILRDALI</sequence>
<dbReference type="EMBL" id="BONC01000024">
    <property type="protein sequence ID" value="GIF57584.1"/>
    <property type="molecule type" value="Genomic_DNA"/>
</dbReference>
<dbReference type="Proteomes" id="UP000624325">
    <property type="component" value="Unassembled WGS sequence"/>
</dbReference>
<gene>
    <name evidence="1" type="ORF">Air01nite_36790</name>
</gene>
<reference evidence="1 2" key="1">
    <citation type="submission" date="2021-01" db="EMBL/GenBank/DDBJ databases">
        <title>Whole genome shotgun sequence of Asanoa iriomotensis NBRC 100142.</title>
        <authorList>
            <person name="Komaki H."/>
            <person name="Tamura T."/>
        </authorList>
    </citation>
    <scope>NUCLEOTIDE SEQUENCE [LARGE SCALE GENOMIC DNA]</scope>
    <source>
        <strain evidence="1 2">NBRC 100142</strain>
    </source>
</reference>
<dbReference type="RefSeq" id="WP_203703837.1">
    <property type="nucleotide sequence ID" value="NZ_BAAALU010000023.1"/>
</dbReference>
<name>A0ABQ4C497_9ACTN</name>
<evidence type="ECO:0000313" key="2">
    <source>
        <dbReference type="Proteomes" id="UP000624325"/>
    </source>
</evidence>
<comment type="caution">
    <text evidence="1">The sequence shown here is derived from an EMBL/GenBank/DDBJ whole genome shotgun (WGS) entry which is preliminary data.</text>
</comment>